<dbReference type="Proteomes" id="UP000005237">
    <property type="component" value="Unassembled WGS sequence"/>
</dbReference>
<organism evidence="1 2">
    <name type="scientific">Caenorhabditis japonica</name>
    <dbReference type="NCBI Taxonomy" id="281687"/>
    <lineage>
        <taxon>Eukaryota</taxon>
        <taxon>Metazoa</taxon>
        <taxon>Ecdysozoa</taxon>
        <taxon>Nematoda</taxon>
        <taxon>Chromadorea</taxon>
        <taxon>Rhabditida</taxon>
        <taxon>Rhabditina</taxon>
        <taxon>Rhabditomorpha</taxon>
        <taxon>Rhabditoidea</taxon>
        <taxon>Rhabditidae</taxon>
        <taxon>Peloderinae</taxon>
        <taxon>Caenorhabditis</taxon>
    </lineage>
</organism>
<evidence type="ECO:0000313" key="2">
    <source>
        <dbReference type="Proteomes" id="UP000005237"/>
    </source>
</evidence>
<reference evidence="2" key="1">
    <citation type="submission" date="2010-08" db="EMBL/GenBank/DDBJ databases">
        <authorList>
            <consortium name="Caenorhabditis japonica Sequencing Consortium"/>
            <person name="Wilson R.K."/>
        </authorList>
    </citation>
    <scope>NUCLEOTIDE SEQUENCE [LARGE SCALE GENOMIC DNA]</scope>
    <source>
        <strain evidence="2">DF5081</strain>
    </source>
</reference>
<proteinExistence type="predicted"/>
<dbReference type="AlphaFoldDB" id="A0A8R1IMD9"/>
<reference evidence="1" key="2">
    <citation type="submission" date="2022-06" db="UniProtKB">
        <authorList>
            <consortium name="EnsemblMetazoa"/>
        </authorList>
    </citation>
    <scope>IDENTIFICATION</scope>
    <source>
        <strain evidence="1">DF5081</strain>
    </source>
</reference>
<protein>
    <submittedName>
        <fullName evidence="1">Uncharacterized protein</fullName>
    </submittedName>
</protein>
<name>A0A8R1IMD9_CAEJA</name>
<evidence type="ECO:0000313" key="1">
    <source>
        <dbReference type="EnsemblMetazoa" id="CJA35916.1"/>
    </source>
</evidence>
<accession>A0A8R1IMD9</accession>
<sequence>MALAVKSSPSLDRACTLYSQSDVVKQNPLLTKVTDRLALANDIFEIDRKRSVAVIENLLDSKVDNQDSQDT</sequence>
<keyword evidence="2" id="KW-1185">Reference proteome</keyword>
<dbReference type="EnsemblMetazoa" id="CJA35916.1">
    <property type="protein sequence ID" value="CJA35916.1"/>
    <property type="gene ID" value="WBGene00211763"/>
</dbReference>